<accession>A0AAD4R9T4</accession>
<proteinExistence type="predicted"/>
<keyword evidence="3" id="KW-1185">Reference proteome</keyword>
<evidence type="ECO:0000313" key="3">
    <source>
        <dbReference type="Proteomes" id="UP001201812"/>
    </source>
</evidence>
<feature type="region of interest" description="Disordered" evidence="1">
    <location>
        <begin position="101"/>
        <end position="135"/>
    </location>
</feature>
<sequence>MTMEEIIANMPKDWLPPLPMFMKDASGESQQKFQQIINNVELDVDTKQAMVDDFISRQPEIVQKAYADFQKELEMRKNVFQFSLENELQKVRLQAEVPLANNPTDILSPDNYEANDQYADPYAPTTPLPQPERPL</sequence>
<organism evidence="2 3">
    <name type="scientific">Ditylenchus destructor</name>
    <dbReference type="NCBI Taxonomy" id="166010"/>
    <lineage>
        <taxon>Eukaryota</taxon>
        <taxon>Metazoa</taxon>
        <taxon>Ecdysozoa</taxon>
        <taxon>Nematoda</taxon>
        <taxon>Chromadorea</taxon>
        <taxon>Rhabditida</taxon>
        <taxon>Tylenchina</taxon>
        <taxon>Tylenchomorpha</taxon>
        <taxon>Sphaerularioidea</taxon>
        <taxon>Anguinidae</taxon>
        <taxon>Anguininae</taxon>
        <taxon>Ditylenchus</taxon>
    </lineage>
</organism>
<dbReference type="AlphaFoldDB" id="A0AAD4R9T4"/>
<reference evidence="2" key="1">
    <citation type="submission" date="2022-01" db="EMBL/GenBank/DDBJ databases">
        <title>Genome Sequence Resource for Two Populations of Ditylenchus destructor, the Migratory Endoparasitic Phytonematode.</title>
        <authorList>
            <person name="Zhang H."/>
            <person name="Lin R."/>
            <person name="Xie B."/>
        </authorList>
    </citation>
    <scope>NUCLEOTIDE SEQUENCE</scope>
    <source>
        <strain evidence="2">BazhouSP</strain>
    </source>
</reference>
<dbReference type="EMBL" id="JAKKPZ010000006">
    <property type="protein sequence ID" value="KAI1720223.1"/>
    <property type="molecule type" value="Genomic_DNA"/>
</dbReference>
<protein>
    <submittedName>
        <fullName evidence="2">Uncharacterized protein</fullName>
    </submittedName>
</protein>
<gene>
    <name evidence="2" type="ORF">DdX_05603</name>
</gene>
<feature type="compositionally biased region" description="Pro residues" evidence="1">
    <location>
        <begin position="124"/>
        <end position="135"/>
    </location>
</feature>
<name>A0AAD4R9T4_9BILA</name>
<comment type="caution">
    <text evidence="2">The sequence shown here is derived from an EMBL/GenBank/DDBJ whole genome shotgun (WGS) entry which is preliminary data.</text>
</comment>
<evidence type="ECO:0000256" key="1">
    <source>
        <dbReference type="SAM" id="MobiDB-lite"/>
    </source>
</evidence>
<evidence type="ECO:0000313" key="2">
    <source>
        <dbReference type="EMBL" id="KAI1720223.1"/>
    </source>
</evidence>
<dbReference type="Proteomes" id="UP001201812">
    <property type="component" value="Unassembled WGS sequence"/>
</dbReference>